<dbReference type="Proteomes" id="UP000016923">
    <property type="component" value="Unassembled WGS sequence"/>
</dbReference>
<accession>S3C9N1</accession>
<organism evidence="2 3">
    <name type="scientific">Ophiostoma piceae (strain UAMH 11346)</name>
    <name type="common">Sap stain fungus</name>
    <dbReference type="NCBI Taxonomy" id="1262450"/>
    <lineage>
        <taxon>Eukaryota</taxon>
        <taxon>Fungi</taxon>
        <taxon>Dikarya</taxon>
        <taxon>Ascomycota</taxon>
        <taxon>Pezizomycotina</taxon>
        <taxon>Sordariomycetes</taxon>
        <taxon>Sordariomycetidae</taxon>
        <taxon>Ophiostomatales</taxon>
        <taxon>Ophiostomataceae</taxon>
        <taxon>Ophiostoma</taxon>
    </lineage>
</organism>
<keyword evidence="1" id="KW-0812">Transmembrane</keyword>
<evidence type="ECO:0000313" key="3">
    <source>
        <dbReference type="Proteomes" id="UP000016923"/>
    </source>
</evidence>
<keyword evidence="3" id="KW-1185">Reference proteome</keyword>
<evidence type="ECO:0000313" key="2">
    <source>
        <dbReference type="EMBL" id="EPE02918.1"/>
    </source>
</evidence>
<proteinExistence type="predicted"/>
<dbReference type="AlphaFoldDB" id="S3C9N1"/>
<evidence type="ECO:0000256" key="1">
    <source>
        <dbReference type="SAM" id="Phobius"/>
    </source>
</evidence>
<name>S3C9N1_OPHP1</name>
<reference evidence="2 3" key="1">
    <citation type="journal article" date="2013" name="BMC Genomics">
        <title>The genome and transcriptome of the pine saprophyte Ophiostoma piceae, and a comparison with the bark beetle-associated pine pathogen Grosmannia clavigera.</title>
        <authorList>
            <person name="Haridas S."/>
            <person name="Wang Y."/>
            <person name="Lim L."/>
            <person name="Massoumi Alamouti S."/>
            <person name="Jackman S."/>
            <person name="Docking R."/>
            <person name="Robertson G."/>
            <person name="Birol I."/>
            <person name="Bohlmann J."/>
            <person name="Breuil C."/>
        </authorList>
    </citation>
    <scope>NUCLEOTIDE SEQUENCE [LARGE SCALE GENOMIC DNA]</scope>
    <source>
        <strain evidence="2 3">UAMH 11346</strain>
    </source>
</reference>
<keyword evidence="1" id="KW-1133">Transmembrane helix</keyword>
<gene>
    <name evidence="2" type="ORF">F503_08795</name>
</gene>
<keyword evidence="1" id="KW-0472">Membrane</keyword>
<sequence length="134" mass="14159">MQSDSGLKTNQERRIESSSISQLSCFQDSMWCIYMCRVAFPSVAASRDCAPCHTGGRAGPRVRMPSEAVPHFCYDALVALVSAAGPGAVVRAAVVVVVVIVVVNSACVVADRAVMLVEAAVVKTECAGKLESRQ</sequence>
<dbReference type="EMBL" id="KE148172">
    <property type="protein sequence ID" value="EPE02918.1"/>
    <property type="molecule type" value="Genomic_DNA"/>
</dbReference>
<feature type="transmembrane region" description="Helical" evidence="1">
    <location>
        <begin position="88"/>
        <end position="110"/>
    </location>
</feature>
<dbReference type="HOGENOM" id="CLU_1896839_0_0_1"/>
<dbReference type="VEuPathDB" id="FungiDB:F503_08795"/>
<protein>
    <submittedName>
        <fullName evidence="2">Uncharacterized protein</fullName>
    </submittedName>
</protein>